<proteinExistence type="predicted"/>
<dbReference type="InterPro" id="IPR013083">
    <property type="entry name" value="Znf_RING/FYVE/PHD"/>
</dbReference>
<evidence type="ECO:0000256" key="10">
    <source>
        <dbReference type="SAM" id="MobiDB-lite"/>
    </source>
</evidence>
<dbReference type="RefSeq" id="XP_038987408.1">
    <property type="nucleotide sequence ID" value="XM_039131480.1"/>
</dbReference>
<sequence length="356" mass="37820">MASSAALPPNQNNHAAGVSGGEGYAANSGGSTAGRQPLTFWCHECDMSVTLLPSSSSSSSSSSPPHLLCPECRGEFLEEMELPASPPPRHDQTLTLTLSLSDSDSDSDDPDDVDGIGDSPDGDDRRRRRRALNQAYLRRLIRQLTAGEGRSLTLPLPVRGPSPAPQASIDALPSVQISNPSLLCAVCKDEFPLHSNARQLPCSHLYHSDCIVPWLSLHNSCPVCRFRLPSVDSSAAPAAADHRRPRMSVRFGSFFDDDDDDDDGDDGGGVLAIRTALHRIRRRHRQMLRARPSASAVGEASPTQMAQAETGSSGPATSGETVSSEWPVEGGGGSAGGRVDDEGDAVMSDIRVDLFD</sequence>
<keyword evidence="12" id="KW-1185">Reference proteome</keyword>
<dbReference type="PANTHER" id="PTHR15710">
    <property type="entry name" value="E3 UBIQUITIN-PROTEIN LIGASE PRAJA"/>
    <property type="match status" value="1"/>
</dbReference>
<dbReference type="Pfam" id="PF14369">
    <property type="entry name" value="Zn_ribbon_19"/>
    <property type="match status" value="1"/>
</dbReference>
<evidence type="ECO:0000313" key="12">
    <source>
        <dbReference type="Proteomes" id="UP000228380"/>
    </source>
</evidence>
<evidence type="ECO:0000313" key="14">
    <source>
        <dbReference type="RefSeq" id="XP_038987409.1"/>
    </source>
</evidence>
<keyword evidence="5" id="KW-0479">Metal-binding</keyword>
<dbReference type="OrthoDB" id="8062037at2759"/>
<evidence type="ECO:0000256" key="2">
    <source>
        <dbReference type="ARBA" id="ARBA00004906"/>
    </source>
</evidence>
<feature type="region of interest" description="Disordered" evidence="10">
    <location>
        <begin position="99"/>
        <end position="127"/>
    </location>
</feature>
<feature type="compositionally biased region" description="Acidic residues" evidence="10">
    <location>
        <begin position="103"/>
        <end position="115"/>
    </location>
</feature>
<dbReference type="RefSeq" id="XP_038987409.1">
    <property type="nucleotide sequence ID" value="XM_039131481.1"/>
</dbReference>
<comment type="pathway">
    <text evidence="2">Protein modification; protein ubiquitination.</text>
</comment>
<keyword evidence="4" id="KW-0808">Transferase</keyword>
<dbReference type="SUPFAM" id="SSF57850">
    <property type="entry name" value="RING/U-box"/>
    <property type="match status" value="1"/>
</dbReference>
<comment type="catalytic activity">
    <reaction evidence="1">
        <text>S-ubiquitinyl-[E2 ubiquitin-conjugating enzyme]-L-cysteine + [acceptor protein]-L-lysine = [E2 ubiquitin-conjugating enzyme]-L-cysteine + N(6)-ubiquitinyl-[acceptor protein]-L-lysine.</text>
        <dbReference type="EC" id="2.3.2.27"/>
    </reaction>
</comment>
<evidence type="ECO:0000256" key="6">
    <source>
        <dbReference type="ARBA" id="ARBA00022771"/>
    </source>
</evidence>
<dbReference type="GO" id="GO:0008270">
    <property type="term" value="F:zinc ion binding"/>
    <property type="evidence" value="ECO:0007669"/>
    <property type="project" value="UniProtKB-KW"/>
</dbReference>
<dbReference type="Proteomes" id="UP000228380">
    <property type="component" value="Chromosome 11"/>
</dbReference>
<evidence type="ECO:0000256" key="3">
    <source>
        <dbReference type="ARBA" id="ARBA00012483"/>
    </source>
</evidence>
<keyword evidence="6 9" id="KW-0863">Zinc-finger</keyword>
<dbReference type="GO" id="GO:0061630">
    <property type="term" value="F:ubiquitin protein ligase activity"/>
    <property type="evidence" value="ECO:0007669"/>
    <property type="project" value="UniProtKB-EC"/>
</dbReference>
<dbReference type="PANTHER" id="PTHR15710:SF230">
    <property type="entry name" value="OS08G0464400 PROTEIN"/>
    <property type="match status" value="1"/>
</dbReference>
<evidence type="ECO:0000256" key="9">
    <source>
        <dbReference type="PROSITE-ProRule" id="PRU00175"/>
    </source>
</evidence>
<dbReference type="FunFam" id="3.30.40.10:FF:000069">
    <property type="entry name" value="E3 ubiquitin-protein ligase RNF115"/>
    <property type="match status" value="1"/>
</dbReference>
<reference evidence="12" key="1">
    <citation type="journal article" date="2019" name="Nat. Commun.">
        <title>Genome-wide association mapping of date palm fruit traits.</title>
        <authorList>
            <person name="Hazzouri K.M."/>
            <person name="Gros-Balthazard M."/>
            <person name="Flowers J.M."/>
            <person name="Copetti D."/>
            <person name="Lemansour A."/>
            <person name="Lebrun M."/>
            <person name="Masmoudi K."/>
            <person name="Ferrand S."/>
            <person name="Dhar M.I."/>
            <person name="Fresquez Z.A."/>
            <person name="Rosas U."/>
            <person name="Zhang J."/>
            <person name="Talag J."/>
            <person name="Lee S."/>
            <person name="Kudrna D."/>
            <person name="Powell R.F."/>
            <person name="Leitch I.J."/>
            <person name="Krueger R.R."/>
            <person name="Wing R.A."/>
            <person name="Amiri K.M.A."/>
            <person name="Purugganan M.D."/>
        </authorList>
    </citation>
    <scope>NUCLEOTIDE SEQUENCE [LARGE SCALE GENOMIC DNA]</scope>
    <source>
        <strain evidence="12">cv. Khalas</strain>
    </source>
</reference>
<dbReference type="PROSITE" id="PS50089">
    <property type="entry name" value="ZF_RING_2"/>
    <property type="match status" value="1"/>
</dbReference>
<evidence type="ECO:0000313" key="13">
    <source>
        <dbReference type="RefSeq" id="XP_038987408.1"/>
    </source>
</evidence>
<dbReference type="SMART" id="SM00184">
    <property type="entry name" value="RING"/>
    <property type="match status" value="1"/>
</dbReference>
<reference evidence="13 14" key="2">
    <citation type="submission" date="2025-04" db="UniProtKB">
        <authorList>
            <consortium name="RefSeq"/>
        </authorList>
    </citation>
    <scope>IDENTIFICATION</scope>
    <source>
        <tissue evidence="13 14">Young leaves</tissue>
    </source>
</reference>
<dbReference type="RefSeq" id="XP_038987410.1">
    <property type="nucleotide sequence ID" value="XM_039131482.1"/>
</dbReference>
<evidence type="ECO:0000259" key="11">
    <source>
        <dbReference type="PROSITE" id="PS50089"/>
    </source>
</evidence>
<dbReference type="CDD" id="cd16667">
    <property type="entry name" value="RING-H2_RNF126-like"/>
    <property type="match status" value="1"/>
</dbReference>
<dbReference type="GeneID" id="120112361"/>
<evidence type="ECO:0000256" key="4">
    <source>
        <dbReference type="ARBA" id="ARBA00022679"/>
    </source>
</evidence>
<evidence type="ECO:0000256" key="5">
    <source>
        <dbReference type="ARBA" id="ARBA00022723"/>
    </source>
</evidence>
<feature type="region of interest" description="Disordered" evidence="10">
    <location>
        <begin position="1"/>
        <end position="20"/>
    </location>
</feature>
<feature type="compositionally biased region" description="Polar residues" evidence="10">
    <location>
        <begin position="301"/>
        <end position="324"/>
    </location>
</feature>
<dbReference type="Gene3D" id="3.30.40.10">
    <property type="entry name" value="Zinc/RING finger domain, C3HC4 (zinc finger)"/>
    <property type="match status" value="1"/>
</dbReference>
<evidence type="ECO:0000256" key="7">
    <source>
        <dbReference type="ARBA" id="ARBA00022786"/>
    </source>
</evidence>
<gene>
    <name evidence="13 14 15" type="primary">LOC120112361</name>
</gene>
<feature type="domain" description="RING-type" evidence="11">
    <location>
        <begin position="184"/>
        <end position="225"/>
    </location>
</feature>
<dbReference type="AlphaFoldDB" id="A0A8B9AU37"/>
<evidence type="ECO:0000256" key="8">
    <source>
        <dbReference type="ARBA" id="ARBA00022833"/>
    </source>
</evidence>
<organism evidence="12 13">
    <name type="scientific">Phoenix dactylifera</name>
    <name type="common">Date palm</name>
    <dbReference type="NCBI Taxonomy" id="42345"/>
    <lineage>
        <taxon>Eukaryota</taxon>
        <taxon>Viridiplantae</taxon>
        <taxon>Streptophyta</taxon>
        <taxon>Embryophyta</taxon>
        <taxon>Tracheophyta</taxon>
        <taxon>Spermatophyta</taxon>
        <taxon>Magnoliopsida</taxon>
        <taxon>Liliopsida</taxon>
        <taxon>Arecaceae</taxon>
        <taxon>Coryphoideae</taxon>
        <taxon>Phoeniceae</taxon>
        <taxon>Phoenix</taxon>
    </lineage>
</organism>
<keyword evidence="7" id="KW-0833">Ubl conjugation pathway</keyword>
<evidence type="ECO:0000256" key="1">
    <source>
        <dbReference type="ARBA" id="ARBA00000900"/>
    </source>
</evidence>
<name>A0A8B9AU37_PHODC</name>
<accession>A0A8B9AU37</accession>
<dbReference type="GO" id="GO:0000209">
    <property type="term" value="P:protein polyubiquitination"/>
    <property type="evidence" value="ECO:0007669"/>
    <property type="project" value="UniProtKB-ARBA"/>
</dbReference>
<evidence type="ECO:0000313" key="15">
    <source>
        <dbReference type="RefSeq" id="XP_038987410.1"/>
    </source>
</evidence>
<keyword evidence="8" id="KW-0862">Zinc</keyword>
<feature type="compositionally biased region" description="Polar residues" evidence="10">
    <location>
        <begin position="1"/>
        <end position="14"/>
    </location>
</feature>
<dbReference type="InterPro" id="IPR039525">
    <property type="entry name" value="RNF126-like_zinc-ribbon"/>
</dbReference>
<feature type="region of interest" description="Disordered" evidence="10">
    <location>
        <begin position="287"/>
        <end position="356"/>
    </location>
</feature>
<dbReference type="Pfam" id="PF13639">
    <property type="entry name" value="zf-RING_2"/>
    <property type="match status" value="1"/>
</dbReference>
<dbReference type="GO" id="GO:0005737">
    <property type="term" value="C:cytoplasm"/>
    <property type="evidence" value="ECO:0007669"/>
    <property type="project" value="TreeGrafter"/>
</dbReference>
<dbReference type="InterPro" id="IPR001841">
    <property type="entry name" value="Znf_RING"/>
</dbReference>
<dbReference type="EC" id="2.3.2.27" evidence="3"/>
<dbReference type="KEGG" id="pda:120112361"/>
<protein>
    <recommendedName>
        <fullName evidence="3">RING-type E3 ubiquitin transferase</fullName>
        <ecNumber evidence="3">2.3.2.27</ecNumber>
    </recommendedName>
</protein>